<comment type="caution">
    <text evidence="1">The sequence shown here is derived from an EMBL/GenBank/DDBJ whole genome shotgun (WGS) entry which is preliminary data.</text>
</comment>
<sequence>MDRSHPCLRLDVIITPTADITRLWSTFHPVDRAFLRFIIGDLPLLAYSPIDWTLLKTAISFWDTQRAVFDFQGTELAPIVEEYAALIQRPMPTRDIVVRNQFATIWLLAHIRPFCSSHPFSYVTDERSLIASLLQVFQPSNRDYTDWKQFMEGLTPAQFMWAARWNPGGPMAIGCPSVIGLPLISHLGSTLIFPGRVIRQLSGLQNIPTEAYRTPHRFMWADPTASLLDRFLQDIPPQAPLLAVSTSSSNIGEPLRITTLEAALSQMTNEMAKLIALIRRQSHLSSSPKLPPNQRPVVDPILGTLLNLTSESEIVPTSIARAPAIHPVNISLVALVTPPTDFHSEAETKHERKMKMEEAINDLQAGASCLKSGDTNWNLIPGKLFPLKTKILDSHKYDGIIDPPYHLHYYQGNISQYRDYKEPTAGTSSIGGKRHKNMTTQRYRPPALRVHQPVQRVTTMQGREGSVTKPQQCRQFTSLPVPLSHAYQQLLTDGNIGPEVPHPNFDLSSWDQNNHCEYHCGPPGHSTDDFHKLRNKVQGMIDAQEFSLNKLILLNNQANPLQDRDQL</sequence>
<dbReference type="EMBL" id="PGOL01001479">
    <property type="protein sequence ID" value="PKI57885.1"/>
    <property type="molecule type" value="Genomic_DNA"/>
</dbReference>
<proteinExistence type="predicted"/>
<reference evidence="1 2" key="1">
    <citation type="submission" date="2017-11" db="EMBL/GenBank/DDBJ databases">
        <title>De-novo sequencing of pomegranate (Punica granatum L.) genome.</title>
        <authorList>
            <person name="Akparov Z."/>
            <person name="Amiraslanov A."/>
            <person name="Hajiyeva S."/>
            <person name="Abbasov M."/>
            <person name="Kaur K."/>
            <person name="Hamwieh A."/>
            <person name="Solovyev V."/>
            <person name="Salamov A."/>
            <person name="Braich B."/>
            <person name="Kosarev P."/>
            <person name="Mahmoud A."/>
            <person name="Hajiyev E."/>
            <person name="Babayeva S."/>
            <person name="Izzatullayeva V."/>
            <person name="Mammadov A."/>
            <person name="Mammadov A."/>
            <person name="Sharifova S."/>
            <person name="Ojaghi J."/>
            <person name="Eynullazada K."/>
            <person name="Bayramov B."/>
            <person name="Abdulazimova A."/>
            <person name="Shahmuradov I."/>
        </authorList>
    </citation>
    <scope>NUCLEOTIDE SEQUENCE [LARGE SCALE GENOMIC DNA]</scope>
    <source>
        <strain evidence="2">cv. AG2017</strain>
        <tissue evidence="1">Leaf</tissue>
    </source>
</reference>
<evidence type="ECO:0008006" key="3">
    <source>
        <dbReference type="Google" id="ProtNLM"/>
    </source>
</evidence>
<keyword evidence="2" id="KW-1185">Reference proteome</keyword>
<dbReference type="Proteomes" id="UP000233551">
    <property type="component" value="Unassembled WGS sequence"/>
</dbReference>
<evidence type="ECO:0000313" key="1">
    <source>
        <dbReference type="EMBL" id="PKI57885.1"/>
    </source>
</evidence>
<organism evidence="1 2">
    <name type="scientific">Punica granatum</name>
    <name type="common">Pomegranate</name>
    <dbReference type="NCBI Taxonomy" id="22663"/>
    <lineage>
        <taxon>Eukaryota</taxon>
        <taxon>Viridiplantae</taxon>
        <taxon>Streptophyta</taxon>
        <taxon>Embryophyta</taxon>
        <taxon>Tracheophyta</taxon>
        <taxon>Spermatophyta</taxon>
        <taxon>Magnoliopsida</taxon>
        <taxon>eudicotyledons</taxon>
        <taxon>Gunneridae</taxon>
        <taxon>Pentapetalae</taxon>
        <taxon>rosids</taxon>
        <taxon>malvids</taxon>
        <taxon>Myrtales</taxon>
        <taxon>Lythraceae</taxon>
        <taxon>Punica</taxon>
    </lineage>
</organism>
<protein>
    <recommendedName>
        <fullName evidence="3">Aminotransferase-like plant mobile domain-containing protein</fullName>
    </recommendedName>
</protein>
<accession>A0A2I0JNL9</accession>
<dbReference type="AlphaFoldDB" id="A0A2I0JNL9"/>
<evidence type="ECO:0000313" key="2">
    <source>
        <dbReference type="Proteomes" id="UP000233551"/>
    </source>
</evidence>
<gene>
    <name evidence="1" type="ORF">CRG98_021724</name>
</gene>
<name>A0A2I0JNL9_PUNGR</name>